<dbReference type="InterPro" id="IPR050245">
    <property type="entry name" value="PrsA_foldase"/>
</dbReference>
<dbReference type="InterPro" id="IPR000297">
    <property type="entry name" value="PPIase_PpiC"/>
</dbReference>
<feature type="domain" description="PpiC" evidence="7">
    <location>
        <begin position="180"/>
        <end position="272"/>
    </location>
</feature>
<keyword evidence="9" id="KW-1185">Reference proteome</keyword>
<evidence type="ECO:0000256" key="5">
    <source>
        <dbReference type="ARBA" id="ARBA00023235"/>
    </source>
</evidence>
<dbReference type="SUPFAM" id="SSF54534">
    <property type="entry name" value="FKBP-like"/>
    <property type="match status" value="1"/>
</dbReference>
<dbReference type="EMBL" id="AP019791">
    <property type="protein sequence ID" value="BBL78334.1"/>
    <property type="molecule type" value="Genomic_DNA"/>
</dbReference>
<dbReference type="PANTHER" id="PTHR47245">
    <property type="entry name" value="PEPTIDYLPROLYL ISOMERASE"/>
    <property type="match status" value="1"/>
</dbReference>
<dbReference type="Proteomes" id="UP000318065">
    <property type="component" value="Chromosome"/>
</dbReference>
<protein>
    <recommendedName>
        <fullName evidence="2">peptidylprolyl isomerase</fullName>
        <ecNumber evidence="2">5.2.1.8</ecNumber>
    </recommendedName>
</protein>
<keyword evidence="5 6" id="KW-0413">Isomerase</keyword>
<evidence type="ECO:0000256" key="3">
    <source>
        <dbReference type="ARBA" id="ARBA00022729"/>
    </source>
</evidence>
<dbReference type="InterPro" id="IPR027304">
    <property type="entry name" value="Trigger_fact/SurA_dom_sf"/>
</dbReference>
<keyword evidence="4 6" id="KW-0697">Rotamase</keyword>
<keyword evidence="3" id="KW-0732">Signal</keyword>
<dbReference type="InterPro" id="IPR046357">
    <property type="entry name" value="PPIase_dom_sf"/>
</dbReference>
<organism evidence="8 9">
    <name type="scientific">Rubrobacter xylanophilus</name>
    <dbReference type="NCBI Taxonomy" id="49319"/>
    <lineage>
        <taxon>Bacteria</taxon>
        <taxon>Bacillati</taxon>
        <taxon>Actinomycetota</taxon>
        <taxon>Rubrobacteria</taxon>
        <taxon>Rubrobacterales</taxon>
        <taxon>Rubrobacteraceae</taxon>
        <taxon>Rubrobacter</taxon>
    </lineage>
</organism>
<proteinExistence type="predicted"/>
<evidence type="ECO:0000256" key="6">
    <source>
        <dbReference type="PROSITE-ProRule" id="PRU00278"/>
    </source>
</evidence>
<reference evidence="8" key="1">
    <citation type="journal article" date="2019" name="Microbiol. Resour. Announc.">
        <title>Complete Genome Sequence of Rubrobacter xylanophilus Strain AA3-22, Isolated from Arima Onsen in Japan.</title>
        <authorList>
            <person name="Tomariguchi N."/>
            <person name="Miyazaki K."/>
        </authorList>
    </citation>
    <scope>NUCLEOTIDE SEQUENCE [LARGE SCALE GENOMIC DNA]</scope>
    <source>
        <strain evidence="8">AA3-22</strain>
    </source>
</reference>
<dbReference type="AlphaFoldDB" id="A0A510HEH9"/>
<evidence type="ECO:0000313" key="9">
    <source>
        <dbReference type="Proteomes" id="UP000318065"/>
    </source>
</evidence>
<dbReference type="GO" id="GO:0003755">
    <property type="term" value="F:peptidyl-prolyl cis-trans isomerase activity"/>
    <property type="evidence" value="ECO:0007669"/>
    <property type="project" value="UniProtKB-KW"/>
</dbReference>
<dbReference type="SUPFAM" id="SSF109998">
    <property type="entry name" value="Triger factor/SurA peptide-binding domain-like"/>
    <property type="match status" value="1"/>
</dbReference>
<dbReference type="InterPro" id="IPR023058">
    <property type="entry name" value="PPIase_PpiC_CS"/>
</dbReference>
<dbReference type="Gene3D" id="3.10.50.40">
    <property type="match status" value="1"/>
</dbReference>
<dbReference type="Pfam" id="PF00639">
    <property type="entry name" value="Rotamase"/>
    <property type="match status" value="1"/>
</dbReference>
<dbReference type="Gene3D" id="1.10.4030.10">
    <property type="entry name" value="Porin chaperone SurA, peptide-binding domain"/>
    <property type="match status" value="1"/>
</dbReference>
<dbReference type="PANTHER" id="PTHR47245:SF1">
    <property type="entry name" value="FOLDASE PROTEIN PRSA"/>
    <property type="match status" value="1"/>
</dbReference>
<dbReference type="Pfam" id="PF13624">
    <property type="entry name" value="SurA_N_3"/>
    <property type="match status" value="1"/>
</dbReference>
<evidence type="ECO:0000256" key="1">
    <source>
        <dbReference type="ARBA" id="ARBA00000971"/>
    </source>
</evidence>
<evidence type="ECO:0000256" key="2">
    <source>
        <dbReference type="ARBA" id="ARBA00013194"/>
    </source>
</evidence>
<dbReference type="PROSITE" id="PS01096">
    <property type="entry name" value="PPIC_PPIASE_1"/>
    <property type="match status" value="1"/>
</dbReference>
<evidence type="ECO:0000256" key="4">
    <source>
        <dbReference type="ARBA" id="ARBA00023110"/>
    </source>
</evidence>
<dbReference type="PROSITE" id="PS50198">
    <property type="entry name" value="PPIC_PPIASE_2"/>
    <property type="match status" value="1"/>
</dbReference>
<name>A0A510HEH9_9ACTN</name>
<evidence type="ECO:0000259" key="7">
    <source>
        <dbReference type="PROSITE" id="PS50198"/>
    </source>
</evidence>
<comment type="catalytic activity">
    <reaction evidence="1">
        <text>[protein]-peptidylproline (omega=180) = [protein]-peptidylproline (omega=0)</text>
        <dbReference type="Rhea" id="RHEA:16237"/>
        <dbReference type="Rhea" id="RHEA-COMP:10747"/>
        <dbReference type="Rhea" id="RHEA-COMP:10748"/>
        <dbReference type="ChEBI" id="CHEBI:83833"/>
        <dbReference type="ChEBI" id="CHEBI:83834"/>
        <dbReference type="EC" id="5.2.1.8"/>
    </reaction>
</comment>
<dbReference type="EC" id="5.2.1.8" evidence="2"/>
<accession>A0A510HEH9</accession>
<gene>
    <name evidence="8" type="primary">prsA</name>
    <name evidence="8" type="ORF">RxyAA322_01880</name>
</gene>
<evidence type="ECO:0000313" key="8">
    <source>
        <dbReference type="EMBL" id="BBL78334.1"/>
    </source>
</evidence>
<sequence length="328" mass="37314">MAAVFLLAACEAARPEANLPSGAQKVAVFEGGEVTQGQVQEQLELLGQQSGLGEITPDSPQYQSAIAQIMPRLVTQEIAQAYAREHGITVTERDVEREIERIKDQLVRQARSQGQDLEREEAFRQALEQAGITEAQLREQIREQLPVQEVQERVAGDVRPTERQVRDYYEENKDTQFTNPAQRCVRHILFNPDQRERAEEVKRRLEEGADFAELAREYSQDPGSRDDGGDLGCIGRGETVPNFEEAAFGAEEGEIVGPVKTQFGYHIIRVYDVREESTDPLSEVEDRIREQLSATRQAEEFQRWVERQEERRNIRYLPGYDPNPSSGE</sequence>